<organism evidence="3 4">
    <name type="scientific">Uliginosibacterium sediminicola</name>
    <dbReference type="NCBI Taxonomy" id="2024550"/>
    <lineage>
        <taxon>Bacteria</taxon>
        <taxon>Pseudomonadati</taxon>
        <taxon>Pseudomonadota</taxon>
        <taxon>Betaproteobacteria</taxon>
        <taxon>Rhodocyclales</taxon>
        <taxon>Zoogloeaceae</taxon>
        <taxon>Uliginosibacterium</taxon>
    </lineage>
</organism>
<evidence type="ECO:0000259" key="2">
    <source>
        <dbReference type="Pfam" id="PF13579"/>
    </source>
</evidence>
<keyword evidence="4" id="KW-1185">Reference proteome</keyword>
<protein>
    <submittedName>
        <fullName evidence="3">Glycosyltransferase</fullName>
        <ecNumber evidence="3">2.4.-.-</ecNumber>
    </submittedName>
</protein>
<evidence type="ECO:0000259" key="1">
    <source>
        <dbReference type="Pfam" id="PF00534"/>
    </source>
</evidence>
<dbReference type="Pfam" id="PF00534">
    <property type="entry name" value="Glycos_transf_1"/>
    <property type="match status" value="1"/>
</dbReference>
<comment type="caution">
    <text evidence="3">The sequence shown here is derived from an EMBL/GenBank/DDBJ whole genome shotgun (WGS) entry which is preliminary data.</text>
</comment>
<keyword evidence="3" id="KW-0808">Transferase</keyword>
<dbReference type="Proteomes" id="UP001410394">
    <property type="component" value="Unassembled WGS sequence"/>
</dbReference>
<feature type="domain" description="Glycosyl transferase family 1" evidence="1">
    <location>
        <begin position="198"/>
        <end position="358"/>
    </location>
</feature>
<dbReference type="EMBL" id="JBDIVE010000006">
    <property type="protein sequence ID" value="MEN3069229.1"/>
    <property type="molecule type" value="Genomic_DNA"/>
</dbReference>
<sequence>MNLLHVIPSLNPKGGGPMEGLIQMAHVHKKNGVHVEVVCFDEPGDVHLQGLPVVPHPLGKGMMTYGYNPRLVPWLKDNIHRFDAVVINGVWQYHAFGTWRALKNSGKPYFVYTHGMLDPWFKHAYPLKHLKKWLYWPWADYRVLRDAKAVLFTCEEEKLLAPKSFWLYKVNPRVVKYGAATPPQDSDRVRELFLNSFPILRGKKSLLFLSRIHEKKGCDLLIEAFARIAGLDEDVRLVMAGPDQHGLVEGLKAQAECLGIADRIVWTGMLRGDMKWGAFYASELFVLPSHQENFGIAVAEALGCGVPTLISNKVNIWREIEEDGAGLVGNDDVADTEANLRRWVEMSFTEKQKMMKQARATFKERYTVEQMTHSMLSTIKDCVA</sequence>
<reference evidence="3 4" key="1">
    <citation type="journal article" date="2018" name="Int. J. Syst. Evol. Microbiol.">
        <title>Uliginosibacterium sediminicola sp. nov., isolated from freshwater sediment.</title>
        <authorList>
            <person name="Hwang W.M."/>
            <person name="Kim S.M."/>
            <person name="Kang K."/>
            <person name="Ahn T.Y."/>
        </authorList>
    </citation>
    <scope>NUCLEOTIDE SEQUENCE [LARGE SCALE GENOMIC DNA]</scope>
    <source>
        <strain evidence="3 4">M1-21</strain>
    </source>
</reference>
<keyword evidence="3" id="KW-0328">Glycosyltransferase</keyword>
<dbReference type="RefSeq" id="WP_345920001.1">
    <property type="nucleotide sequence ID" value="NZ_JBDIVE010000006.1"/>
</dbReference>
<dbReference type="InterPro" id="IPR001296">
    <property type="entry name" value="Glyco_trans_1"/>
</dbReference>
<dbReference type="SUPFAM" id="SSF53756">
    <property type="entry name" value="UDP-Glycosyltransferase/glycogen phosphorylase"/>
    <property type="match status" value="1"/>
</dbReference>
<evidence type="ECO:0000313" key="4">
    <source>
        <dbReference type="Proteomes" id="UP001410394"/>
    </source>
</evidence>
<dbReference type="InterPro" id="IPR028098">
    <property type="entry name" value="Glyco_trans_4-like_N"/>
</dbReference>
<feature type="domain" description="Glycosyltransferase subfamily 4-like N-terminal" evidence="2">
    <location>
        <begin position="29"/>
        <end position="159"/>
    </location>
</feature>
<dbReference type="PANTHER" id="PTHR12526:SF637">
    <property type="entry name" value="GLYCOSYLTRANSFERASE EPSF-RELATED"/>
    <property type="match status" value="1"/>
</dbReference>
<dbReference type="GO" id="GO:0016757">
    <property type="term" value="F:glycosyltransferase activity"/>
    <property type="evidence" value="ECO:0007669"/>
    <property type="project" value="UniProtKB-KW"/>
</dbReference>
<dbReference type="PANTHER" id="PTHR12526">
    <property type="entry name" value="GLYCOSYLTRANSFERASE"/>
    <property type="match status" value="1"/>
</dbReference>
<dbReference type="Gene3D" id="3.40.50.2000">
    <property type="entry name" value="Glycogen Phosphorylase B"/>
    <property type="match status" value="2"/>
</dbReference>
<dbReference type="Pfam" id="PF13579">
    <property type="entry name" value="Glyco_trans_4_4"/>
    <property type="match status" value="1"/>
</dbReference>
<accession>A0ABU9YZI4</accession>
<evidence type="ECO:0000313" key="3">
    <source>
        <dbReference type="EMBL" id="MEN3069229.1"/>
    </source>
</evidence>
<gene>
    <name evidence="3" type="ORF">ABDB84_12130</name>
</gene>
<proteinExistence type="predicted"/>
<dbReference type="EC" id="2.4.-.-" evidence="3"/>
<name>A0ABU9YZI4_9RHOO</name>